<comment type="subunit">
    <text evidence="7">Heterodimer of a catalytic subunit (MsrP) and a heme-binding subunit (MsrQ).</text>
</comment>
<comment type="cofactor">
    <cofactor evidence="7">
        <name>heme b</name>
        <dbReference type="ChEBI" id="CHEBI:60344"/>
    </cofactor>
    <text evidence="7">Binds 1 heme b (iron(II)-protoporphyrin IX) group per subunit.</text>
</comment>
<feature type="transmembrane region" description="Helical" evidence="7">
    <location>
        <begin position="80"/>
        <end position="99"/>
    </location>
</feature>
<evidence type="ECO:0000259" key="8">
    <source>
        <dbReference type="Pfam" id="PF01794"/>
    </source>
</evidence>
<keyword evidence="7" id="KW-0249">Electron transport</keyword>
<evidence type="ECO:0000256" key="1">
    <source>
        <dbReference type="ARBA" id="ARBA00004141"/>
    </source>
</evidence>
<feature type="transmembrane region" description="Helical" evidence="7">
    <location>
        <begin position="152"/>
        <end position="170"/>
    </location>
</feature>
<dbReference type="GO" id="GO:0016679">
    <property type="term" value="F:oxidoreductase activity, acting on diphenols and related substances as donors"/>
    <property type="evidence" value="ECO:0007669"/>
    <property type="project" value="TreeGrafter"/>
</dbReference>
<dbReference type="Pfam" id="PF01794">
    <property type="entry name" value="Ferric_reduct"/>
    <property type="match status" value="1"/>
</dbReference>
<dbReference type="InterPro" id="IPR022837">
    <property type="entry name" value="MsrQ-like"/>
</dbReference>
<keyword evidence="7" id="KW-0349">Heme</keyword>
<dbReference type="PANTHER" id="PTHR36964:SF1">
    <property type="entry name" value="PROTEIN-METHIONINE-SULFOXIDE REDUCTASE HEME-BINDING SUBUNIT MSRQ"/>
    <property type="match status" value="1"/>
</dbReference>
<keyword evidence="5 7" id="KW-0408">Iron</keyword>
<organism evidence="9 10">
    <name type="scientific">Parasedimentitalea maritima</name>
    <dbReference type="NCBI Taxonomy" id="2578117"/>
    <lineage>
        <taxon>Bacteria</taxon>
        <taxon>Pseudomonadati</taxon>
        <taxon>Pseudomonadota</taxon>
        <taxon>Alphaproteobacteria</taxon>
        <taxon>Rhodobacterales</taxon>
        <taxon>Paracoccaceae</taxon>
        <taxon>Parasedimentitalea</taxon>
    </lineage>
</organism>
<dbReference type="NCBIfam" id="NF003833">
    <property type="entry name" value="PRK05419.1-5"/>
    <property type="match status" value="1"/>
</dbReference>
<gene>
    <name evidence="7 9" type="primary">msrQ</name>
    <name evidence="9" type="ORF">GP644_08050</name>
</gene>
<reference evidence="9 10" key="1">
    <citation type="submission" date="2019-12" db="EMBL/GenBank/DDBJ databases">
        <authorList>
            <person name="Zhang Y.-J."/>
        </authorList>
    </citation>
    <scope>NUCLEOTIDE SEQUENCE [LARGE SCALE GENOMIC DNA]</scope>
    <source>
        <strain evidence="9 10">H18S-6</strain>
    </source>
</reference>
<feature type="domain" description="Ferric oxidoreductase" evidence="8">
    <location>
        <begin position="53"/>
        <end position="160"/>
    </location>
</feature>
<dbReference type="InterPro" id="IPR013130">
    <property type="entry name" value="Fe3_Rdtase_TM_dom"/>
</dbReference>
<feature type="transmembrane region" description="Helical" evidence="7">
    <location>
        <begin position="111"/>
        <end position="132"/>
    </location>
</feature>
<comment type="subcellular location">
    <subcellularLocation>
        <location evidence="7">Cell membrane</location>
        <topology evidence="7">Multi-pass membrane protein</topology>
    </subcellularLocation>
    <subcellularLocation>
        <location evidence="1">Membrane</location>
        <topology evidence="1">Multi-pass membrane protein</topology>
    </subcellularLocation>
</comment>
<dbReference type="HAMAP" id="MF_01207">
    <property type="entry name" value="MsrQ"/>
    <property type="match status" value="1"/>
</dbReference>
<dbReference type="AlphaFoldDB" id="A0A6A4RKP4"/>
<evidence type="ECO:0000256" key="3">
    <source>
        <dbReference type="ARBA" id="ARBA00022692"/>
    </source>
</evidence>
<dbReference type="Proteomes" id="UP000441586">
    <property type="component" value="Unassembled WGS sequence"/>
</dbReference>
<accession>A0A6A4RKP4</accession>
<name>A0A6A4RKP4_9RHOB</name>
<dbReference type="GO" id="GO:0009055">
    <property type="term" value="F:electron transfer activity"/>
    <property type="evidence" value="ECO:0007669"/>
    <property type="project" value="UniProtKB-UniRule"/>
</dbReference>
<evidence type="ECO:0000256" key="5">
    <source>
        <dbReference type="ARBA" id="ARBA00023004"/>
    </source>
</evidence>
<comment type="caution">
    <text evidence="9">The sequence shown here is derived from an EMBL/GenBank/DDBJ whole genome shotgun (WGS) entry which is preliminary data.</text>
</comment>
<comment type="cofactor">
    <cofactor evidence="7">
        <name>FMN</name>
        <dbReference type="ChEBI" id="CHEBI:58210"/>
    </cofactor>
    <text evidence="7">Binds 1 FMN per subunit.</text>
</comment>
<feature type="transmembrane region" description="Helical" evidence="7">
    <location>
        <begin position="176"/>
        <end position="192"/>
    </location>
</feature>
<dbReference type="GO" id="GO:0030091">
    <property type="term" value="P:protein repair"/>
    <property type="evidence" value="ECO:0007669"/>
    <property type="project" value="UniProtKB-UniRule"/>
</dbReference>
<evidence type="ECO:0000256" key="2">
    <source>
        <dbReference type="ARBA" id="ARBA00022448"/>
    </source>
</evidence>
<keyword evidence="2 7" id="KW-0813">Transport</keyword>
<dbReference type="PANTHER" id="PTHR36964">
    <property type="entry name" value="PROTEIN-METHIONINE-SULFOXIDE REDUCTASE HEME-BINDING SUBUNIT MSRQ"/>
    <property type="match status" value="1"/>
</dbReference>
<feature type="transmembrane region" description="Helical" evidence="7">
    <location>
        <begin position="12"/>
        <end position="29"/>
    </location>
</feature>
<keyword evidence="7" id="KW-1003">Cell membrane</keyword>
<dbReference type="GO" id="GO:0046872">
    <property type="term" value="F:metal ion binding"/>
    <property type="evidence" value="ECO:0007669"/>
    <property type="project" value="UniProtKB-KW"/>
</dbReference>
<feature type="transmembrane region" description="Helical" evidence="7">
    <location>
        <begin position="49"/>
        <end position="68"/>
    </location>
</feature>
<keyword evidence="7" id="KW-0479">Metal-binding</keyword>
<dbReference type="GO" id="GO:0005886">
    <property type="term" value="C:plasma membrane"/>
    <property type="evidence" value="ECO:0007669"/>
    <property type="project" value="UniProtKB-SubCell"/>
</dbReference>
<evidence type="ECO:0000313" key="9">
    <source>
        <dbReference type="EMBL" id="KAE9631155.1"/>
    </source>
</evidence>
<evidence type="ECO:0000256" key="4">
    <source>
        <dbReference type="ARBA" id="ARBA00022989"/>
    </source>
</evidence>
<keyword evidence="4 7" id="KW-1133">Transmembrane helix</keyword>
<dbReference type="GO" id="GO:0010181">
    <property type="term" value="F:FMN binding"/>
    <property type="evidence" value="ECO:0007669"/>
    <property type="project" value="UniProtKB-UniRule"/>
</dbReference>
<protein>
    <recommendedName>
        <fullName evidence="7">Protein-methionine-sulfoxide reductase heme-binding subunit MsrQ</fullName>
    </recommendedName>
    <alternativeName>
        <fullName evidence="7">Flavocytochrome MsrQ</fullName>
    </alternativeName>
</protein>
<keyword evidence="3 7" id="KW-0812">Transmembrane</keyword>
<evidence type="ECO:0000313" key="10">
    <source>
        <dbReference type="Proteomes" id="UP000441586"/>
    </source>
</evidence>
<evidence type="ECO:0000256" key="7">
    <source>
        <dbReference type="HAMAP-Rule" id="MF_01207"/>
    </source>
</evidence>
<comment type="similarity">
    <text evidence="7">Belongs to the MsrQ family.</text>
</comment>
<proteinExistence type="inferred from homology"/>
<dbReference type="GO" id="GO:0020037">
    <property type="term" value="F:heme binding"/>
    <property type="evidence" value="ECO:0007669"/>
    <property type="project" value="UniProtKB-UniRule"/>
</dbReference>
<dbReference type="EMBL" id="WSFO01000003">
    <property type="protein sequence ID" value="KAE9631155.1"/>
    <property type="molecule type" value="Genomic_DNA"/>
</dbReference>
<sequence length="206" mass="23383">MRDRLNHSLRRLPTWVIYLLGALPAPWLFYQGLTGGLGVEPIKALEHEYGKLALQLLVLGLAVTPFRKHVGLNLLKFRRALGLLCFFYVSCHLAVWLVLDVQLPGQIWADIVKRPYITIGMAGFVLLLPLALTSNNRSIRRLGRSWRKLHRAVYAAGLLGALHYVILVKGFQFEPVIYLALTVGLLLLRLPFDRLSAFLRPLRQRA</sequence>
<keyword evidence="7" id="KW-0285">Flavoprotein</keyword>
<comment type="function">
    <text evidence="7">Part of the MsrPQ system that repairs oxidized periplasmic proteins containing methionine sulfoxide residues (Met-O), using respiratory chain electrons. Thus protects these proteins from oxidative-stress damage caused by reactive species of oxygen and chlorine generated by the host defense mechanisms. MsrPQ is essential for the maintenance of envelope integrity under bleach stress, rescuing a wide series of structurally unrelated periplasmic proteins from methionine oxidation. MsrQ provides electrons for reduction to the reductase catalytic subunit MsrP, using the quinone pool of the respiratory chain.</text>
</comment>
<evidence type="ECO:0000256" key="6">
    <source>
        <dbReference type="ARBA" id="ARBA00023136"/>
    </source>
</evidence>
<dbReference type="RefSeq" id="WP_158978524.1">
    <property type="nucleotide sequence ID" value="NZ_WSFO01000003.1"/>
</dbReference>
<keyword evidence="7" id="KW-0288">FMN</keyword>
<keyword evidence="6 7" id="KW-0472">Membrane</keyword>